<name>A0ACC6TAR2_9MICC</name>
<accession>A0ACC6TAR2</accession>
<protein>
    <submittedName>
        <fullName evidence="1">Nucleoid-associated protein YgaU</fullName>
    </submittedName>
</protein>
<sequence>MANHLGHGASDVDIALEWPRWYEANKELIGQNPDVLLPGQILLPPAPA</sequence>
<proteinExistence type="predicted"/>
<evidence type="ECO:0000313" key="1">
    <source>
        <dbReference type="EMBL" id="MET3770774.1"/>
    </source>
</evidence>
<reference evidence="1" key="1">
    <citation type="submission" date="2024-06" db="EMBL/GenBank/DDBJ databases">
        <title>Genomic Encyclopedia of Type Strains, Phase IV (KMG-IV): sequencing the most valuable type-strain genomes for metagenomic binning, comparative biology and taxonomic classification.</title>
        <authorList>
            <person name="Goeker M."/>
        </authorList>
    </citation>
    <scope>NUCLEOTIDE SEQUENCE</scope>
    <source>
        <strain evidence="1">SJCon</strain>
    </source>
</reference>
<comment type="caution">
    <text evidence="1">The sequence shown here is derived from an EMBL/GenBank/DDBJ whole genome shotgun (WGS) entry which is preliminary data.</text>
</comment>
<gene>
    <name evidence="1" type="ORF">ABIC98_000398</name>
</gene>
<dbReference type="Proteomes" id="UP001549207">
    <property type="component" value="Unassembled WGS sequence"/>
</dbReference>
<organism evidence="1 2">
    <name type="scientific">Arthrobacter nitrophenolicus</name>
    <dbReference type="NCBI Taxonomy" id="683150"/>
    <lineage>
        <taxon>Bacteria</taxon>
        <taxon>Bacillati</taxon>
        <taxon>Actinomycetota</taxon>
        <taxon>Actinomycetes</taxon>
        <taxon>Micrococcales</taxon>
        <taxon>Micrococcaceae</taxon>
        <taxon>Arthrobacter</taxon>
    </lineage>
</organism>
<evidence type="ECO:0000313" key="2">
    <source>
        <dbReference type="Proteomes" id="UP001549207"/>
    </source>
</evidence>
<dbReference type="EMBL" id="JBEPNJ010000001">
    <property type="protein sequence ID" value="MET3770774.1"/>
    <property type="molecule type" value="Genomic_DNA"/>
</dbReference>
<keyword evidence="2" id="KW-1185">Reference proteome</keyword>